<comment type="caution">
    <text evidence="9">The sequence shown here is derived from an EMBL/GenBank/DDBJ whole genome shotgun (WGS) entry which is preliminary data.</text>
</comment>
<dbReference type="InterPro" id="IPR045090">
    <property type="entry name" value="Pept_M3A_M3B"/>
</dbReference>
<keyword evidence="6 7" id="KW-0482">Metalloprotease</keyword>
<dbReference type="GO" id="GO:0046872">
    <property type="term" value="F:metal ion binding"/>
    <property type="evidence" value="ECO:0007669"/>
    <property type="project" value="UniProtKB-UniRule"/>
</dbReference>
<dbReference type="AlphaFoldDB" id="A0AAE0KPZ6"/>
<evidence type="ECO:0000256" key="5">
    <source>
        <dbReference type="ARBA" id="ARBA00022833"/>
    </source>
</evidence>
<dbReference type="PANTHER" id="PTHR11804">
    <property type="entry name" value="PROTEASE M3 THIMET OLIGOPEPTIDASE-RELATED"/>
    <property type="match status" value="1"/>
</dbReference>
<keyword evidence="5 7" id="KW-0862">Zinc</keyword>
<keyword evidence="3 7" id="KW-0479">Metal-binding</keyword>
<organism evidence="9 10">
    <name type="scientific">Cymbomonas tetramitiformis</name>
    <dbReference type="NCBI Taxonomy" id="36881"/>
    <lineage>
        <taxon>Eukaryota</taxon>
        <taxon>Viridiplantae</taxon>
        <taxon>Chlorophyta</taxon>
        <taxon>Pyramimonadophyceae</taxon>
        <taxon>Pyramimonadales</taxon>
        <taxon>Pyramimonadaceae</taxon>
        <taxon>Cymbomonas</taxon>
    </lineage>
</organism>
<evidence type="ECO:0000313" key="10">
    <source>
        <dbReference type="Proteomes" id="UP001190700"/>
    </source>
</evidence>
<feature type="domain" description="Peptidase M3A/M3B catalytic" evidence="8">
    <location>
        <begin position="32"/>
        <end position="105"/>
    </location>
</feature>
<dbReference type="InterPro" id="IPR001567">
    <property type="entry name" value="Pept_M3A_M3B_dom"/>
</dbReference>
<dbReference type="GO" id="GO:0006518">
    <property type="term" value="P:peptide metabolic process"/>
    <property type="evidence" value="ECO:0007669"/>
    <property type="project" value="TreeGrafter"/>
</dbReference>
<accession>A0AAE0KPZ6</accession>
<dbReference type="GO" id="GO:0004222">
    <property type="term" value="F:metalloendopeptidase activity"/>
    <property type="evidence" value="ECO:0007669"/>
    <property type="project" value="InterPro"/>
</dbReference>
<evidence type="ECO:0000259" key="8">
    <source>
        <dbReference type="Pfam" id="PF01432"/>
    </source>
</evidence>
<evidence type="ECO:0000256" key="7">
    <source>
        <dbReference type="RuleBase" id="RU003435"/>
    </source>
</evidence>
<evidence type="ECO:0000256" key="3">
    <source>
        <dbReference type="ARBA" id="ARBA00022723"/>
    </source>
</evidence>
<evidence type="ECO:0000256" key="4">
    <source>
        <dbReference type="ARBA" id="ARBA00022801"/>
    </source>
</evidence>
<keyword evidence="4 7" id="KW-0378">Hydrolase</keyword>
<evidence type="ECO:0000313" key="9">
    <source>
        <dbReference type="EMBL" id="KAK3256561.1"/>
    </source>
</evidence>
<evidence type="ECO:0000256" key="1">
    <source>
        <dbReference type="ARBA" id="ARBA00006040"/>
    </source>
</evidence>
<dbReference type="Gene3D" id="1.10.1370.10">
    <property type="entry name" value="Neurolysin, domain 3"/>
    <property type="match status" value="1"/>
</dbReference>
<evidence type="ECO:0000256" key="6">
    <source>
        <dbReference type="ARBA" id="ARBA00023049"/>
    </source>
</evidence>
<dbReference type="EMBL" id="LGRX02021535">
    <property type="protein sequence ID" value="KAK3256561.1"/>
    <property type="molecule type" value="Genomic_DNA"/>
</dbReference>
<keyword evidence="2 7" id="KW-0645">Protease</keyword>
<dbReference type="SUPFAM" id="SSF55486">
    <property type="entry name" value="Metalloproteases ('zincins'), catalytic domain"/>
    <property type="match status" value="1"/>
</dbReference>
<dbReference type="PANTHER" id="PTHR11804:SF79">
    <property type="entry name" value="MITOCHONDRIAL INTERMEDIATE PEPTIDASE"/>
    <property type="match status" value="1"/>
</dbReference>
<dbReference type="InterPro" id="IPR024077">
    <property type="entry name" value="Neurolysin/TOP_dom2"/>
</dbReference>
<evidence type="ECO:0000256" key="2">
    <source>
        <dbReference type="ARBA" id="ARBA00022670"/>
    </source>
</evidence>
<sequence>MPNRLGYPLFRQKRGSCPLIPAAPGARSGGGTTDLLAEIQNQHSSVRHEEGTQWQVQFGHIVNYGATYYSYLFASSIAANAWEELFAGEPLASGAGDRLRQEVLRELPASIITSEELFLHCEKAPRNCSFISDNDIPFRVEGLGFNENDFPTTKMGWE</sequence>
<reference evidence="9 10" key="1">
    <citation type="journal article" date="2015" name="Genome Biol. Evol.">
        <title>Comparative Genomics of a Bacterivorous Green Alga Reveals Evolutionary Causalities and Consequences of Phago-Mixotrophic Mode of Nutrition.</title>
        <authorList>
            <person name="Burns J.A."/>
            <person name="Paasch A."/>
            <person name="Narechania A."/>
            <person name="Kim E."/>
        </authorList>
    </citation>
    <scope>NUCLEOTIDE SEQUENCE [LARGE SCALE GENOMIC DNA]</scope>
    <source>
        <strain evidence="9 10">PLY_AMNH</strain>
    </source>
</reference>
<protein>
    <recommendedName>
        <fullName evidence="8">Peptidase M3A/M3B catalytic domain-containing protein</fullName>
    </recommendedName>
</protein>
<comment type="similarity">
    <text evidence="1 7">Belongs to the peptidase M3 family.</text>
</comment>
<dbReference type="GO" id="GO:0006508">
    <property type="term" value="P:proteolysis"/>
    <property type="evidence" value="ECO:0007669"/>
    <property type="project" value="UniProtKB-KW"/>
</dbReference>
<dbReference type="GO" id="GO:0005739">
    <property type="term" value="C:mitochondrion"/>
    <property type="evidence" value="ECO:0007669"/>
    <property type="project" value="TreeGrafter"/>
</dbReference>
<dbReference type="Proteomes" id="UP001190700">
    <property type="component" value="Unassembled WGS sequence"/>
</dbReference>
<gene>
    <name evidence="9" type="ORF">CYMTET_34307</name>
</gene>
<name>A0AAE0KPZ6_9CHLO</name>
<keyword evidence="10" id="KW-1185">Reference proteome</keyword>
<dbReference type="Pfam" id="PF01432">
    <property type="entry name" value="Peptidase_M3"/>
    <property type="match status" value="1"/>
</dbReference>
<proteinExistence type="inferred from homology"/>
<comment type="cofactor">
    <cofactor evidence="7">
        <name>Zn(2+)</name>
        <dbReference type="ChEBI" id="CHEBI:29105"/>
    </cofactor>
    <text evidence="7">Binds 1 zinc ion.</text>
</comment>